<feature type="compositionally biased region" description="Low complexity" evidence="10">
    <location>
        <begin position="1504"/>
        <end position="1513"/>
    </location>
</feature>
<feature type="repeat" description="Ag I/II A" evidence="8">
    <location>
        <begin position="147"/>
        <end position="221"/>
    </location>
</feature>
<feature type="transmembrane region" description="Helical" evidence="11">
    <location>
        <begin position="1542"/>
        <end position="1561"/>
    </location>
</feature>
<feature type="region of interest" description="Disordered" evidence="10">
    <location>
        <begin position="1486"/>
        <end position="1513"/>
    </location>
</feature>
<keyword evidence="2" id="KW-0134">Cell wall</keyword>
<dbReference type="NCBIfam" id="TIGR01167">
    <property type="entry name" value="LPXTG_anchor"/>
    <property type="match status" value="1"/>
</dbReference>
<evidence type="ECO:0000256" key="9">
    <source>
        <dbReference type="SAM" id="Coils"/>
    </source>
</evidence>
<evidence type="ECO:0000256" key="4">
    <source>
        <dbReference type="ARBA" id="ARBA00022729"/>
    </source>
</evidence>
<dbReference type="GO" id="GO:0043328">
    <property type="term" value="P:protein transport to vacuole involved in ubiquitin-dependent protein catabolic process via the multivesicular body sorting pathway"/>
    <property type="evidence" value="ECO:0007669"/>
    <property type="project" value="TreeGrafter"/>
</dbReference>
<keyword evidence="11" id="KW-0472">Membrane</keyword>
<dbReference type="InterPro" id="IPR041324">
    <property type="entry name" value="AgI/II_N"/>
</dbReference>
<dbReference type="PROSITE" id="PS51965">
    <property type="entry name" value="AG_I_II_AR"/>
    <property type="match status" value="4"/>
</dbReference>
<feature type="region of interest" description="Disordered" evidence="10">
    <location>
        <begin position="828"/>
        <end position="974"/>
    </location>
</feature>
<feature type="compositionally biased region" description="Polar residues" evidence="10">
    <location>
        <begin position="76"/>
        <end position="87"/>
    </location>
</feature>
<dbReference type="Gene3D" id="2.60.530.10">
    <property type="entry name" value="Major cell-surface adhesin PAc"/>
    <property type="match status" value="1"/>
</dbReference>
<proteinExistence type="inferred from homology"/>
<dbReference type="Pfam" id="PF17998">
    <property type="entry name" value="AgI_II_C2"/>
    <property type="match status" value="1"/>
</dbReference>
<reference evidence="14" key="1">
    <citation type="journal article" date="2017" name="EBioMedicine">
        <title>Streptococcus Mutans Adhesin Biotypes that Match and Predict Individual Caries Development.</title>
        <authorList>
            <person name="Esberg A."/>
            <person name="Sheng N."/>
            <person name="Marell L."/>
            <person name="Claesson R."/>
            <person name="Persson K."/>
            <person name="Boren T."/>
            <person name="Stromberg N."/>
        </authorList>
    </citation>
    <scope>NUCLEOTIDE SEQUENCE</scope>
    <source>
        <strain evidence="14">Nicklas Stromberg 5</strain>
    </source>
</reference>
<feature type="domain" description="Gram-positive cocci surface proteins LPxTG" evidence="13">
    <location>
        <begin position="1533"/>
        <end position="1566"/>
    </location>
</feature>
<feature type="chain" id="PRO_5013702550" evidence="12">
    <location>
        <begin position="39"/>
        <end position="1566"/>
    </location>
</feature>
<keyword evidence="4 12" id="KW-0732">Signal</keyword>
<dbReference type="PANTHER" id="PTHR23030">
    <property type="entry name" value="PCD6 INTERACTING PROTEIN-RELATED"/>
    <property type="match status" value="1"/>
</dbReference>
<evidence type="ECO:0000256" key="12">
    <source>
        <dbReference type="SAM" id="SignalP"/>
    </source>
</evidence>
<evidence type="ECO:0000256" key="11">
    <source>
        <dbReference type="SAM" id="Phobius"/>
    </source>
</evidence>
<organism evidence="14">
    <name type="scientific">Streptococcus mutans</name>
    <dbReference type="NCBI Taxonomy" id="1309"/>
    <lineage>
        <taxon>Bacteria</taxon>
        <taxon>Bacillati</taxon>
        <taxon>Bacillota</taxon>
        <taxon>Bacilli</taxon>
        <taxon>Lactobacillales</taxon>
        <taxon>Streptococcaceae</taxon>
        <taxon>Streptococcus</taxon>
    </lineage>
</organism>
<gene>
    <name evidence="14" type="primary">spaP</name>
</gene>
<evidence type="ECO:0000256" key="5">
    <source>
        <dbReference type="ARBA" id="ARBA00022737"/>
    </source>
</evidence>
<feature type="compositionally biased region" description="Low complexity" evidence="10">
    <location>
        <begin position="42"/>
        <end position="54"/>
    </location>
</feature>
<keyword evidence="3" id="KW-0964">Secreted</keyword>
<keyword evidence="11" id="KW-0812">Transmembrane</keyword>
<dbReference type="NCBIfam" id="TIGR04228">
    <property type="entry name" value="isopep_sspB_C2"/>
    <property type="match status" value="1"/>
</dbReference>
<feature type="repeat" description="Ag I/II A" evidence="8">
    <location>
        <begin position="386"/>
        <end position="467"/>
    </location>
</feature>
<dbReference type="Gene3D" id="6.10.250.2200">
    <property type="match status" value="4"/>
</dbReference>
<dbReference type="PROSITE" id="PS50847">
    <property type="entry name" value="GRAM_POS_ANCHORING"/>
    <property type="match status" value="1"/>
</dbReference>
<feature type="region of interest" description="Disordered" evidence="10">
    <location>
        <begin position="42"/>
        <end position="91"/>
    </location>
</feature>
<evidence type="ECO:0000259" key="13">
    <source>
        <dbReference type="PROSITE" id="PS50847"/>
    </source>
</evidence>
<feature type="coiled-coil region" evidence="9">
    <location>
        <begin position="122"/>
        <end position="497"/>
    </location>
</feature>
<evidence type="ECO:0000256" key="8">
    <source>
        <dbReference type="PROSITE-ProRule" id="PRU01310"/>
    </source>
</evidence>
<dbReference type="InterPro" id="IPR026345">
    <property type="entry name" value="Adh_isopep-form_adh_dom"/>
</dbReference>
<dbReference type="SUPFAM" id="SSF74914">
    <property type="entry name" value="V-region of surface antigen I/II (SA I/II, PAC)"/>
    <property type="match status" value="1"/>
</dbReference>
<dbReference type="InterPro" id="IPR021197">
    <property type="entry name" value="Cross-wall-target_lipo_motif"/>
</dbReference>
<dbReference type="FunFam" id="2.60.40.740:FF:000001">
    <property type="entry name" value="Major cell-surface adhesin PAc"/>
    <property type="match status" value="1"/>
</dbReference>
<evidence type="ECO:0000256" key="10">
    <source>
        <dbReference type="SAM" id="MobiDB-lite"/>
    </source>
</evidence>
<feature type="compositionally biased region" description="Pro residues" evidence="10">
    <location>
        <begin position="947"/>
        <end position="962"/>
    </location>
</feature>
<dbReference type="NCBIfam" id="TIGR03726">
    <property type="entry name" value="strep_RK_lipo"/>
    <property type="match status" value="1"/>
</dbReference>
<dbReference type="InterPro" id="IPR009578">
    <property type="entry name" value="Surface_Ag_I_II_A_rpt"/>
</dbReference>
<dbReference type="InterPro" id="IPR019931">
    <property type="entry name" value="LPXTG_anchor"/>
</dbReference>
<evidence type="ECO:0000256" key="1">
    <source>
        <dbReference type="ARBA" id="ARBA00004168"/>
    </source>
</evidence>
<evidence type="ECO:0000256" key="3">
    <source>
        <dbReference type="ARBA" id="ARBA00022525"/>
    </source>
</evidence>
<keyword evidence="11" id="KW-1133">Transmembrane helix</keyword>
<dbReference type="Pfam" id="PF08363">
    <property type="entry name" value="GbpC"/>
    <property type="match status" value="1"/>
</dbReference>
<name>A0A2D1CKB3_STRMG</name>
<feature type="signal peptide" evidence="12">
    <location>
        <begin position="1"/>
        <end position="38"/>
    </location>
</feature>
<keyword evidence="6" id="KW-0572">Peptidoglycan-anchor</keyword>
<dbReference type="Pfam" id="PF16364">
    <property type="entry name" value="Antigen_C"/>
    <property type="match status" value="1"/>
</dbReference>
<evidence type="ECO:0000256" key="6">
    <source>
        <dbReference type="ARBA" id="ARBA00023088"/>
    </source>
</evidence>
<dbReference type="Pfam" id="PF06696">
    <property type="entry name" value="Strep_SA_rep"/>
    <property type="match status" value="6"/>
</dbReference>
<dbReference type="InterPro" id="IPR036234">
    <property type="entry name" value="SA_I/II_PAC_V_sf"/>
</dbReference>
<dbReference type="FunFam" id="2.60.530.10:FF:000001">
    <property type="entry name" value="Surface protein adhesin"/>
    <property type="match status" value="1"/>
</dbReference>
<evidence type="ECO:0000256" key="2">
    <source>
        <dbReference type="ARBA" id="ARBA00022512"/>
    </source>
</evidence>
<dbReference type="InterPro" id="IPR013574">
    <property type="entry name" value="Glucan-bd_C/Surface_Ag-I/II_V"/>
</dbReference>
<comment type="subcellular location">
    <subcellularLocation>
        <location evidence="1">Secreted</location>
        <location evidence="1">Cell wall</location>
        <topology evidence="1">Peptidoglycan-anchor</topology>
    </subcellularLocation>
</comment>
<dbReference type="NCBIfam" id="NF033804">
    <property type="entry name" value="Streccoc_I_II"/>
    <property type="match status" value="1"/>
</dbReference>
<feature type="repeat" description="Ag I/II A" evidence="8">
    <location>
        <begin position="304"/>
        <end position="385"/>
    </location>
</feature>
<feature type="repeat" description="Ag I/II A" evidence="8">
    <location>
        <begin position="222"/>
        <end position="303"/>
    </location>
</feature>
<sequence>MKVKKTYGFRKSKISKTLCGAVLGTVAAVSVAGQKVFADETTTTSDVDTKVVGTQTGNPATNLPEAQGSASKEAEQSQNQAGETNGSIPVEVPKTDLDQAAKDAKSAGVNVVQDADVNKGTVKTAEEAVQKETEIKEDYTKQAEDIKKTTDQYKSDVAAHEAEVAKIKAKNQATKEQYEKDMAAHKAEVERINAANAASKTAYEAKLAQYQADLAAVQKTNAANQAAYQKALAAYQAELKRVQEANAAAKAAYDTAVAANNAKNTEIAAANEEIRKRNATAKAEYETKLAQYQAELKRVQEANVANEADYQAKLTAYQTELARVQKANADAKAAYEAAVAANNAKNAALTAENTAIKQRNENAKATYEAALKQYEADLAAAKKANAANEADYQAKLTAYQTELARVQKANADAKAAYEAAVAANNAANAALTAENTAIKKRNADAKADYEAKLAKYQADLAKYQKDLADYPVKLKAYEDEQASIKAALAELEKHKNEDGNLTEPSAQNLVYDLEPNANLSLTTDGKFLKASAVDDAFSKSTSKAKYDQKILQLDDLDITNLEQSNDVASSMELYGNFGDKAGWSTTVSNNSQVKWGSVLLERGQSATATYTNLQNSYYNGKKISKIVYKYTVDPKSKFQGQKVWLGIFTDPTLGVFASAYTGQVEKNTSIFIKNEFTFYDEDGKPINFDNALLSVASLNREHNSIEMAKDYSGKFVKISGSSIGEKNGMIYATDTLNFKQGEGGSRWTMYKNSQAGSGWDSSDAPNSWYGAGAIKMSGPNNHVTVGATSATNVMPVSDMPVVPGKDNTDGKKPNIWYSLNGKIRAVNVPKVTKEKPTPPVKPTAPTKPTYETEKPLKPAPVAPNYEKEPTPPTRTPDQAEPNKPTPPTYETEKPLEPAPVEPSYEAEPTPPTRTPDQAEPNKPTPPTYETEKPLEPAPVEPSYEAEPTPPTPTPDQPEPNKPVEPTYEVIPTPPTDPVYQDLPTPPSVPTVHFHYFKLAVQPQVNKEIRNNNDVNIDRTLVAKQSVVKFQLKTADLPAGRDETTSFVLVDPLPSGYQFNPEATKAASPGFDVAYDNATNTVTFKATAATLATFNADLTKSVATIYPTVVGQVLNDGATYKNNFTLTVNDAYGIKSNVVRVTTPGKPNDPDNPNNNYIKPTKVNKNENGVVIDGKTVLAGSTNYYELTWDLDQYKNDRSSADTIQKGFYYVDDYPEEALELRQDLVKITDANGNEVTGVSVDNYTSLEAAPQEIRDVLSKAEIRPKGAFQIFRADNPREFYDTYVKTGIDLKIVSPMVVKKQMGQTGGSYENQAYQIDFGNGYASNIVINNVPKINPKKDVTLTLDPADTNNVDGQTIPLNTVFNYRLIGGIIPANHSEELFEYNFYDDYDQTGDHYTGQYKVFAKVDITLKNGVIIKSGIELTQYTTAEVDTTKGAITIKFKEAFLRSVSIDSAFQAESYIQMKRIAVGTFENTYINTVNGVTYSSNTVKTTTPEDPTDPTDPQDPSSPRTSTVINYKPQSTAYQPSSVQETLPNTGVTNNAYMPLLGIIGLVTSFSLLGLKAKKD</sequence>
<accession>A0A2D1CKB3</accession>
<dbReference type="PRINTS" id="PR01217">
    <property type="entry name" value="PRICHEXTENSN"/>
</dbReference>
<keyword evidence="5" id="KW-0677">Repeat</keyword>
<protein>
    <submittedName>
        <fullName evidence="14">AgI/II</fullName>
    </submittedName>
</protein>
<dbReference type="Pfam" id="PF18652">
    <property type="entry name" value="Adhesin_P1_N"/>
    <property type="match status" value="1"/>
</dbReference>
<dbReference type="PANTHER" id="PTHR23030:SF30">
    <property type="entry name" value="TYROSINE-PROTEIN PHOSPHATASE NON-RECEPTOR TYPE 23"/>
    <property type="match status" value="1"/>
</dbReference>
<dbReference type="Pfam" id="PF00746">
    <property type="entry name" value="Gram_pos_anchor"/>
    <property type="match status" value="1"/>
</dbReference>
<evidence type="ECO:0000256" key="7">
    <source>
        <dbReference type="ARBA" id="ARBA00024351"/>
    </source>
</evidence>
<keyword evidence="9" id="KW-0175">Coiled coil</keyword>
<dbReference type="EMBL" id="MF959035">
    <property type="protein sequence ID" value="ATN38987.1"/>
    <property type="molecule type" value="Genomic_DNA"/>
</dbReference>
<comment type="similarity">
    <text evidence="7 8">Belongs to the antigen I/II family.</text>
</comment>
<dbReference type="InterPro" id="IPR032300">
    <property type="entry name" value="Antigen_C"/>
</dbReference>
<dbReference type="Gene3D" id="2.60.40.740">
    <property type="match status" value="3"/>
</dbReference>
<evidence type="ECO:0000313" key="14">
    <source>
        <dbReference type="EMBL" id="ATN38987.1"/>
    </source>
</evidence>